<evidence type="ECO:0000313" key="3">
    <source>
        <dbReference type="EMBL" id="BBW99972.1"/>
    </source>
</evidence>
<sequence length="398" mass="41629">MTTTADVVIVGGGIEGAAAAWALSQRGVTNVIVAERNTVASGMTGKSSGIVRCHYGVSSLAAMATVGLEVFERAQDFLGDHALDIGFRQSGYVVGVGAGDADALRKSLAAQRAVGVQTEEIDAAEVARLWPHADLTPFEAFAWEARGGYGDAYQTAQAFAVSARAAGVRILQGANVTDLLIDGGKVTGVRLADGTEISAGTVVVATGVWTKPFLAPYGIDMPIRVVREQLVTIAPGVELGSVPVFSDLVSLQYIRPELGGELLFGNSDLSDVEDADPDAYLNRATEAFVENTVERVGTRFPGFTAAAITGSYAGCYDVTPDWNPVISRTDVDGLVIAAGFSGHGFKIAPAVGKLIADLVIDGHSGDPRIPETDFRLSRFVEGDLLTSPYPYSGAGQMR</sequence>
<dbReference type="Gene3D" id="3.50.50.60">
    <property type="entry name" value="FAD/NAD(P)-binding domain"/>
    <property type="match status" value="1"/>
</dbReference>
<evidence type="ECO:0000259" key="2">
    <source>
        <dbReference type="Pfam" id="PF01266"/>
    </source>
</evidence>
<organism evidence="3 4">
    <name type="scientific">Mycolicibacterium moriokaense</name>
    <dbReference type="NCBI Taxonomy" id="39691"/>
    <lineage>
        <taxon>Bacteria</taxon>
        <taxon>Bacillati</taxon>
        <taxon>Actinomycetota</taxon>
        <taxon>Actinomycetes</taxon>
        <taxon>Mycobacteriales</taxon>
        <taxon>Mycobacteriaceae</taxon>
        <taxon>Mycolicibacterium</taxon>
    </lineage>
</organism>
<dbReference type="Pfam" id="PF01266">
    <property type="entry name" value="DAO"/>
    <property type="match status" value="1"/>
</dbReference>
<dbReference type="InterPro" id="IPR036188">
    <property type="entry name" value="FAD/NAD-bd_sf"/>
</dbReference>
<dbReference type="PANTHER" id="PTHR13847">
    <property type="entry name" value="SARCOSINE DEHYDROGENASE-RELATED"/>
    <property type="match status" value="1"/>
</dbReference>
<dbReference type="PANTHER" id="PTHR13847:SF287">
    <property type="entry name" value="FAD-DEPENDENT OXIDOREDUCTASE DOMAIN-CONTAINING PROTEIN 1"/>
    <property type="match status" value="1"/>
</dbReference>
<reference evidence="3 4" key="1">
    <citation type="journal article" date="2019" name="Emerg. Microbes Infect.">
        <title>Comprehensive subspecies identification of 175 nontuberculous mycobacteria species based on 7547 genomic profiles.</title>
        <authorList>
            <person name="Matsumoto Y."/>
            <person name="Kinjo T."/>
            <person name="Motooka D."/>
            <person name="Nabeya D."/>
            <person name="Jung N."/>
            <person name="Uechi K."/>
            <person name="Horii T."/>
            <person name="Iida T."/>
            <person name="Fujita J."/>
            <person name="Nakamura S."/>
        </authorList>
    </citation>
    <scope>NUCLEOTIDE SEQUENCE [LARGE SCALE GENOMIC DNA]</scope>
    <source>
        <strain evidence="3 4">JCM 6375</strain>
    </source>
</reference>
<keyword evidence="1" id="KW-0560">Oxidoreductase</keyword>
<dbReference type="GO" id="GO:0005737">
    <property type="term" value="C:cytoplasm"/>
    <property type="evidence" value="ECO:0007669"/>
    <property type="project" value="TreeGrafter"/>
</dbReference>
<dbReference type="EMBL" id="AP022560">
    <property type="protein sequence ID" value="BBW99972.1"/>
    <property type="molecule type" value="Genomic_DNA"/>
</dbReference>
<dbReference type="SUPFAM" id="SSF51905">
    <property type="entry name" value="FAD/NAD(P)-binding domain"/>
    <property type="match status" value="1"/>
</dbReference>
<name>A0AAD1M4D6_9MYCO</name>
<gene>
    <name evidence="3" type="ORF">MMOR_09090</name>
</gene>
<proteinExistence type="predicted"/>
<evidence type="ECO:0000313" key="4">
    <source>
        <dbReference type="Proteomes" id="UP000466681"/>
    </source>
</evidence>
<dbReference type="RefSeq" id="WP_083154810.1">
    <property type="nucleotide sequence ID" value="NZ_AP022560.1"/>
</dbReference>
<dbReference type="GO" id="GO:0016491">
    <property type="term" value="F:oxidoreductase activity"/>
    <property type="evidence" value="ECO:0007669"/>
    <property type="project" value="UniProtKB-KW"/>
</dbReference>
<dbReference type="KEGG" id="mmor:MMOR_09090"/>
<feature type="domain" description="FAD dependent oxidoreductase" evidence="2">
    <location>
        <begin position="6"/>
        <end position="358"/>
    </location>
</feature>
<dbReference type="Proteomes" id="UP000466681">
    <property type="component" value="Chromosome"/>
</dbReference>
<keyword evidence="4" id="KW-1185">Reference proteome</keyword>
<accession>A0AAD1M4D6</accession>
<dbReference type="AlphaFoldDB" id="A0AAD1M4D6"/>
<dbReference type="InterPro" id="IPR006076">
    <property type="entry name" value="FAD-dep_OxRdtase"/>
</dbReference>
<evidence type="ECO:0000256" key="1">
    <source>
        <dbReference type="ARBA" id="ARBA00023002"/>
    </source>
</evidence>
<dbReference type="Gene3D" id="3.30.9.10">
    <property type="entry name" value="D-Amino Acid Oxidase, subunit A, domain 2"/>
    <property type="match status" value="1"/>
</dbReference>
<protein>
    <submittedName>
        <fullName evidence="3">Oxidoreductase</fullName>
    </submittedName>
</protein>